<reference evidence="2" key="2">
    <citation type="submission" date="2021-04" db="EMBL/GenBank/DDBJ databases">
        <authorList>
            <person name="Gilroy R."/>
        </authorList>
    </citation>
    <scope>NUCLEOTIDE SEQUENCE</scope>
    <source>
        <strain evidence="2">A6-441</strain>
    </source>
</reference>
<feature type="transmembrane region" description="Helical" evidence="1">
    <location>
        <begin position="909"/>
        <end position="926"/>
    </location>
</feature>
<feature type="transmembrane region" description="Helical" evidence="1">
    <location>
        <begin position="397"/>
        <end position="416"/>
    </location>
</feature>
<name>A0A9E2KY94_9FUSO</name>
<dbReference type="SUPFAM" id="SSF82693">
    <property type="entry name" value="Multidrug efflux transporter AcrB pore domain, PN1, PN2, PC1 and PC2 subdomains"/>
    <property type="match status" value="2"/>
</dbReference>
<dbReference type="InterPro" id="IPR001036">
    <property type="entry name" value="Acrflvin-R"/>
</dbReference>
<dbReference type="PANTHER" id="PTHR32063">
    <property type="match status" value="1"/>
</dbReference>
<evidence type="ECO:0000313" key="3">
    <source>
        <dbReference type="Proteomes" id="UP000724657"/>
    </source>
</evidence>
<keyword evidence="1" id="KW-0472">Membrane</keyword>
<feature type="transmembrane region" description="Helical" evidence="1">
    <location>
        <begin position="365"/>
        <end position="385"/>
    </location>
</feature>
<dbReference type="GO" id="GO:0042910">
    <property type="term" value="F:xenobiotic transmembrane transporter activity"/>
    <property type="evidence" value="ECO:0007669"/>
    <property type="project" value="TreeGrafter"/>
</dbReference>
<feature type="transmembrane region" description="Helical" evidence="1">
    <location>
        <begin position="12"/>
        <end position="29"/>
    </location>
</feature>
<dbReference type="AlphaFoldDB" id="A0A9E2KY94"/>
<dbReference type="PRINTS" id="PR00702">
    <property type="entry name" value="ACRIFLAVINRP"/>
</dbReference>
<feature type="transmembrane region" description="Helical" evidence="1">
    <location>
        <begin position="467"/>
        <end position="485"/>
    </location>
</feature>
<comment type="caution">
    <text evidence="2">The sequence shown here is derived from an EMBL/GenBank/DDBJ whole genome shotgun (WGS) entry which is preliminary data.</text>
</comment>
<dbReference type="Proteomes" id="UP000724657">
    <property type="component" value="Unassembled WGS sequence"/>
</dbReference>
<reference evidence="2" key="1">
    <citation type="journal article" date="2021" name="PeerJ">
        <title>Extensive microbial diversity within the chicken gut microbiome revealed by metagenomics and culture.</title>
        <authorList>
            <person name="Gilroy R."/>
            <person name="Ravi A."/>
            <person name="Getino M."/>
            <person name="Pursley I."/>
            <person name="Horton D.L."/>
            <person name="Alikhan N.F."/>
            <person name="Baker D."/>
            <person name="Gharbi K."/>
            <person name="Hall N."/>
            <person name="Watson M."/>
            <person name="Adriaenssens E.M."/>
            <person name="Foster-Nyarko E."/>
            <person name="Jarju S."/>
            <person name="Secka A."/>
            <person name="Antonio M."/>
            <person name="Oren A."/>
            <person name="Chaudhuri R.R."/>
            <person name="La Ragione R."/>
            <person name="Hildebrand F."/>
            <person name="Pallen M.J."/>
        </authorList>
    </citation>
    <scope>NUCLEOTIDE SEQUENCE</scope>
    <source>
        <strain evidence="2">A6-441</strain>
    </source>
</reference>
<dbReference type="SUPFAM" id="SSF82866">
    <property type="entry name" value="Multidrug efflux transporter AcrB transmembrane domain"/>
    <property type="match status" value="2"/>
</dbReference>
<dbReference type="PANTHER" id="PTHR32063:SF18">
    <property type="entry name" value="CATION EFFLUX SYSTEM PROTEIN"/>
    <property type="match status" value="1"/>
</dbReference>
<feature type="transmembrane region" description="Helical" evidence="1">
    <location>
        <begin position="527"/>
        <end position="546"/>
    </location>
</feature>
<feature type="transmembrane region" description="Helical" evidence="1">
    <location>
        <begin position="985"/>
        <end position="1007"/>
    </location>
</feature>
<sequence length="1021" mass="113088">MKFIDYSIKNTVVVRFLVFLLVIGGIFSYNRLGKLEDPEFKIKEALVITLYPEADAHTVELQVTDKIEEAVNKLPNIDYIQSVSKPGYSEVKIKLDEGLSAKEVDQYWDNLRKKVNDAKLSLPLGTISPIVLDDYGSVYGMFLAVTSDGYTHSELQKYTEYITKELNSLSGINQVAIFGKTSDAINVIIDREKISSMGLNTKIIATTLLSENLISGGGVIDYGDLRVPIRFNNDIKNLDDLGELIVFSKKFPDGSNQIVRLKDIATLEEGYVEPISQKMYFNNKMAMGISLSPEKGTNVVKTGEKIDKKIEEIKEKLPVGINVEKVYYQPELVTTAINNFVVNLILSVVTVVGVLLFTMGMRSGLIIGSGLVLSILGTLVFMYGMNIDMQRVSLGSFIIAMGMLVDNSIVIVDGVLVRRSKGMGMEEALKESTYKPAIPLLGATLIAAIAFLPGATMPTYVGEYVSSSFWVIGISLLLSWVLCLTQTPVYCKLYLEGGKVTTESEREKKFYKKAKSFLILLLNKRKLVLSILLGVFIGSCLLFIAIPKTFFPDSDKRGFTINMWAPEGSKIEVIEEASEKLRDYLLQDEEVVNITSTIGASPSRYYTATIPEMPNTSFAQLILNVKKVKDVERVGAKAVEFANKNIAGVTVSVKKYPNGVPAQYPIEIAFSGPDPQILRDLAQEATEIMKTSPRALNVKNNWRNKLLAWEADYSQVKGRRADISPIDLGTGVMRSGEGMPIGKIKQDSKQVTVLLKERGKEGKNQLTNIEQTPIWGLSLESQPLSAVTNGGKFVFEEGEVWRRDRVRTITVQCDVPVGVAAEDVRKEFKSKIEEIKLPKGYKMFWLGEAHEQEKNNMAIAMATPIPAMLMFIICVLLFGNIKTPILISITLPLAIIGIAPGLFITGKSFGFMSIIGALSLTGMMIKNMIVMMDEINYEMDVLKKDKFLALVDSAVSRIRSVGLAALTTIFGMIPLLWDPLYGDMAATIIFGLFASTMLTLFIFPVIYGTINKIYPKETINE</sequence>
<dbReference type="Gene3D" id="1.20.1640.10">
    <property type="entry name" value="Multidrug efflux transporter AcrB transmembrane domain"/>
    <property type="match status" value="2"/>
</dbReference>
<dbReference type="Gene3D" id="3.30.70.1430">
    <property type="entry name" value="Multidrug efflux transporter AcrB pore domain"/>
    <property type="match status" value="2"/>
</dbReference>
<proteinExistence type="predicted"/>
<evidence type="ECO:0000313" key="2">
    <source>
        <dbReference type="EMBL" id="MBU3842054.1"/>
    </source>
</evidence>
<dbReference type="SUPFAM" id="SSF82714">
    <property type="entry name" value="Multidrug efflux transporter AcrB TolC docking domain, DN and DC subdomains"/>
    <property type="match status" value="1"/>
</dbReference>
<dbReference type="GO" id="GO:0005886">
    <property type="term" value="C:plasma membrane"/>
    <property type="evidence" value="ECO:0007669"/>
    <property type="project" value="TreeGrafter"/>
</dbReference>
<feature type="transmembrane region" description="Helical" evidence="1">
    <location>
        <begin position="340"/>
        <end position="358"/>
    </location>
</feature>
<accession>A0A9E2KY94</accession>
<feature type="transmembrane region" description="Helical" evidence="1">
    <location>
        <begin position="857"/>
        <end position="878"/>
    </location>
</feature>
<organism evidence="2 3">
    <name type="scientific">Candidatus Fusobacterium pullicola</name>
    <dbReference type="NCBI Taxonomy" id="2838601"/>
    <lineage>
        <taxon>Bacteria</taxon>
        <taxon>Fusobacteriati</taxon>
        <taxon>Fusobacteriota</taxon>
        <taxon>Fusobacteriia</taxon>
        <taxon>Fusobacteriales</taxon>
        <taxon>Fusobacteriaceae</taxon>
        <taxon>Fusobacterium</taxon>
    </lineage>
</organism>
<evidence type="ECO:0000256" key="1">
    <source>
        <dbReference type="SAM" id="Phobius"/>
    </source>
</evidence>
<feature type="transmembrane region" description="Helical" evidence="1">
    <location>
        <begin position="885"/>
        <end position="903"/>
    </location>
</feature>
<feature type="transmembrane region" description="Helical" evidence="1">
    <location>
        <begin position="437"/>
        <end position="455"/>
    </location>
</feature>
<dbReference type="EMBL" id="JAHLFN010000028">
    <property type="protein sequence ID" value="MBU3842054.1"/>
    <property type="molecule type" value="Genomic_DNA"/>
</dbReference>
<dbReference type="InterPro" id="IPR027463">
    <property type="entry name" value="AcrB_DN_DC_subdom"/>
</dbReference>
<dbReference type="Gene3D" id="3.30.2090.10">
    <property type="entry name" value="Multidrug efflux transporter AcrB TolC docking domain, DN and DC subdomains"/>
    <property type="match status" value="2"/>
</dbReference>
<keyword evidence="1" id="KW-0812">Transmembrane</keyword>
<dbReference type="Pfam" id="PF00873">
    <property type="entry name" value="ACR_tran"/>
    <property type="match status" value="1"/>
</dbReference>
<gene>
    <name evidence="2" type="ORF">IAA47_03590</name>
</gene>
<protein>
    <submittedName>
        <fullName evidence="2">Efflux RND transporter permease subunit</fullName>
    </submittedName>
</protein>
<dbReference type="Gene3D" id="3.30.70.1320">
    <property type="entry name" value="Multidrug efflux transporter AcrB pore domain like"/>
    <property type="match status" value="1"/>
</dbReference>
<dbReference type="Gene3D" id="3.30.70.1440">
    <property type="entry name" value="Multidrug efflux transporter AcrB pore domain"/>
    <property type="match status" value="1"/>
</dbReference>
<feature type="transmembrane region" description="Helical" evidence="1">
    <location>
        <begin position="947"/>
        <end position="973"/>
    </location>
</feature>
<keyword evidence="1" id="KW-1133">Transmembrane helix</keyword>